<reference evidence="2" key="1">
    <citation type="submission" date="2023-07" db="EMBL/GenBank/DDBJ databases">
        <title>A chromosome-level genome assembly of Lolium multiflorum.</title>
        <authorList>
            <person name="Chen Y."/>
            <person name="Copetti D."/>
            <person name="Kolliker R."/>
            <person name="Studer B."/>
        </authorList>
    </citation>
    <scope>NUCLEOTIDE SEQUENCE</scope>
    <source>
        <strain evidence="2">02402/16</strain>
        <tissue evidence="2">Leaf</tissue>
    </source>
</reference>
<dbReference type="AlphaFoldDB" id="A0AAD8WPU8"/>
<organism evidence="2 3">
    <name type="scientific">Lolium multiflorum</name>
    <name type="common">Italian ryegrass</name>
    <name type="synonym">Lolium perenne subsp. multiflorum</name>
    <dbReference type="NCBI Taxonomy" id="4521"/>
    <lineage>
        <taxon>Eukaryota</taxon>
        <taxon>Viridiplantae</taxon>
        <taxon>Streptophyta</taxon>
        <taxon>Embryophyta</taxon>
        <taxon>Tracheophyta</taxon>
        <taxon>Spermatophyta</taxon>
        <taxon>Magnoliopsida</taxon>
        <taxon>Liliopsida</taxon>
        <taxon>Poales</taxon>
        <taxon>Poaceae</taxon>
        <taxon>BOP clade</taxon>
        <taxon>Pooideae</taxon>
        <taxon>Poodae</taxon>
        <taxon>Poeae</taxon>
        <taxon>Poeae Chloroplast Group 2 (Poeae type)</taxon>
        <taxon>Loliodinae</taxon>
        <taxon>Loliinae</taxon>
        <taxon>Lolium</taxon>
    </lineage>
</organism>
<gene>
    <name evidence="2" type="ORF">QYE76_056432</name>
</gene>
<feature type="region of interest" description="Disordered" evidence="1">
    <location>
        <begin position="35"/>
        <end position="84"/>
    </location>
</feature>
<feature type="region of interest" description="Disordered" evidence="1">
    <location>
        <begin position="171"/>
        <end position="193"/>
    </location>
</feature>
<feature type="compositionally biased region" description="Basic and acidic residues" evidence="1">
    <location>
        <begin position="61"/>
        <end position="73"/>
    </location>
</feature>
<dbReference type="EMBL" id="JAUUTY010000003">
    <property type="protein sequence ID" value="KAK1668273.1"/>
    <property type="molecule type" value="Genomic_DNA"/>
</dbReference>
<evidence type="ECO:0000313" key="2">
    <source>
        <dbReference type="EMBL" id="KAK1668273.1"/>
    </source>
</evidence>
<evidence type="ECO:0000313" key="3">
    <source>
        <dbReference type="Proteomes" id="UP001231189"/>
    </source>
</evidence>
<name>A0AAD8WPU8_LOLMU</name>
<proteinExistence type="predicted"/>
<sequence length="290" mass="30570">MDTLAAVATTMDSEVTLAPSAAPDSPIATTIATMEAAAPAEAKRPATGSRDAKPKAVKKVMSKEEKGFEAAKHRDQRRKQKERNAAAAAMEASQLAWQIQLKGGTAQVGLHPSLAEAYILIKREGIAGVAPPASSVSSVSSQLRPGTPAPVQVHAVSRFASGVAPVQFNGAPVPDLNRTPSSGDSCPGATHKTRQVPEESMPVERDFIGEEAAQRALGLHTTAGAGQARRAAYGVVALRPPPTLLRCSGAFGKNRRFGLRFVDSENIARTAFRNQKAENRNWHCGILLIG</sequence>
<protein>
    <submittedName>
        <fullName evidence="2">Uncharacterized protein</fullName>
    </submittedName>
</protein>
<accession>A0AAD8WPU8</accession>
<dbReference type="Proteomes" id="UP001231189">
    <property type="component" value="Unassembled WGS sequence"/>
</dbReference>
<keyword evidence="3" id="KW-1185">Reference proteome</keyword>
<evidence type="ECO:0000256" key="1">
    <source>
        <dbReference type="SAM" id="MobiDB-lite"/>
    </source>
</evidence>
<comment type="caution">
    <text evidence="2">The sequence shown here is derived from an EMBL/GenBank/DDBJ whole genome shotgun (WGS) entry which is preliminary data.</text>
</comment>